<proteinExistence type="predicted"/>
<evidence type="ECO:0000313" key="2">
    <source>
        <dbReference type="EMBL" id="HCT56373.1"/>
    </source>
</evidence>
<protein>
    <recommendedName>
        <fullName evidence="4">Antitoxin</fullName>
    </recommendedName>
</protein>
<dbReference type="Proteomes" id="UP000264071">
    <property type="component" value="Unassembled WGS sequence"/>
</dbReference>
<dbReference type="AlphaFoldDB" id="A0A3D4V5G5"/>
<feature type="compositionally biased region" description="Basic and acidic residues" evidence="1">
    <location>
        <begin position="49"/>
        <end position="61"/>
    </location>
</feature>
<name>A0A3D4V5G5_9BACT</name>
<feature type="compositionally biased region" description="Basic residues" evidence="1">
    <location>
        <begin position="62"/>
        <end position="74"/>
    </location>
</feature>
<gene>
    <name evidence="2" type="ORF">DGD08_04080</name>
</gene>
<dbReference type="EMBL" id="DPIY01000005">
    <property type="protein sequence ID" value="HCT56373.1"/>
    <property type="molecule type" value="Genomic_DNA"/>
</dbReference>
<accession>A0A3D4V5G5</accession>
<evidence type="ECO:0000256" key="1">
    <source>
        <dbReference type="SAM" id="MobiDB-lite"/>
    </source>
</evidence>
<feature type="region of interest" description="Disordered" evidence="1">
    <location>
        <begin position="43"/>
        <end position="88"/>
    </location>
</feature>
<reference evidence="2 3" key="1">
    <citation type="journal article" date="2018" name="Nat. Biotechnol.">
        <title>A standardized bacterial taxonomy based on genome phylogeny substantially revises the tree of life.</title>
        <authorList>
            <person name="Parks D.H."/>
            <person name="Chuvochina M."/>
            <person name="Waite D.W."/>
            <person name="Rinke C."/>
            <person name="Skarshewski A."/>
            <person name="Chaumeil P.A."/>
            <person name="Hugenholtz P."/>
        </authorList>
    </citation>
    <scope>NUCLEOTIDE SEQUENCE [LARGE SCALE GENOMIC DNA]</scope>
    <source>
        <strain evidence="2">UBA8844</strain>
    </source>
</reference>
<comment type="caution">
    <text evidence="2">The sequence shown here is derived from an EMBL/GenBank/DDBJ whole genome shotgun (WGS) entry which is preliminary data.</text>
</comment>
<evidence type="ECO:0000313" key="3">
    <source>
        <dbReference type="Proteomes" id="UP000264071"/>
    </source>
</evidence>
<sequence>MHLMRTTLDIDEDVLEAAKERARRESKTAGQVVSELLRGARCRRPRSARNAEPEAERVDRFSKRRHGLAQRRPHGWCDGQTITHTDTHPGTKLAQHAAVGAIQRGVGVHVQQRRLRKRHQREIAAHRKVPSDREPRRRPERAVAIHQALLAHLRIGAPLHLSRSRSRWRHRDRTVEDTRPALSKRIARVADLGAEHEVIGEQVIAARHDTSVTGAGGRGSNGMHGAHTGQPAEAGLCAERTRGHGDRTGQQRQHWN</sequence>
<evidence type="ECO:0008006" key="4">
    <source>
        <dbReference type="Google" id="ProtNLM"/>
    </source>
</evidence>
<organism evidence="2 3">
    <name type="scientific">Gemmatimonas aurantiaca</name>
    <dbReference type="NCBI Taxonomy" id="173480"/>
    <lineage>
        <taxon>Bacteria</taxon>
        <taxon>Pseudomonadati</taxon>
        <taxon>Gemmatimonadota</taxon>
        <taxon>Gemmatimonadia</taxon>
        <taxon>Gemmatimonadales</taxon>
        <taxon>Gemmatimonadaceae</taxon>
        <taxon>Gemmatimonas</taxon>
    </lineage>
</organism>